<reference evidence="1 2" key="1">
    <citation type="journal article" date="2019" name="Emerg. Microbes Infect.">
        <title>Comprehensive subspecies identification of 175 nontuberculous mycobacteria species based on 7547 genomic profiles.</title>
        <authorList>
            <person name="Matsumoto Y."/>
            <person name="Kinjo T."/>
            <person name="Motooka D."/>
            <person name="Nabeya D."/>
            <person name="Jung N."/>
            <person name="Uechi K."/>
            <person name="Horii T."/>
            <person name="Iida T."/>
            <person name="Fujita J."/>
            <person name="Nakamura S."/>
        </authorList>
    </citation>
    <scope>NUCLEOTIDE SEQUENCE [LARGE SCALE GENOMIC DNA]</scope>
    <source>
        <strain evidence="1 2">JCM 12687</strain>
    </source>
</reference>
<keyword evidence="2" id="KW-1185">Reference proteome</keyword>
<protein>
    <recommendedName>
        <fullName evidence="3">His-Xaa-Ser system protein HxsD</fullName>
    </recommendedName>
</protein>
<gene>
    <name evidence="1" type="ORF">MBRA_07430</name>
</gene>
<dbReference type="EMBL" id="AP022606">
    <property type="protein sequence ID" value="BBZ10548.1"/>
    <property type="molecule type" value="Genomic_DNA"/>
</dbReference>
<dbReference type="Proteomes" id="UP000467379">
    <property type="component" value="Chromosome"/>
</dbReference>
<evidence type="ECO:0008006" key="3">
    <source>
        <dbReference type="Google" id="ProtNLM"/>
    </source>
</evidence>
<organism evidence="1 2">
    <name type="scientific">Mycobacterium branderi</name>
    <dbReference type="NCBI Taxonomy" id="43348"/>
    <lineage>
        <taxon>Bacteria</taxon>
        <taxon>Bacillati</taxon>
        <taxon>Actinomycetota</taxon>
        <taxon>Actinomycetes</taxon>
        <taxon>Mycobacteriales</taxon>
        <taxon>Mycobacteriaceae</taxon>
        <taxon>Mycobacterium</taxon>
    </lineage>
</organism>
<name>A0ABM7KHQ2_9MYCO</name>
<accession>A0ABM7KHQ2</accession>
<evidence type="ECO:0000313" key="2">
    <source>
        <dbReference type="Proteomes" id="UP000467379"/>
    </source>
</evidence>
<evidence type="ECO:0000313" key="1">
    <source>
        <dbReference type="EMBL" id="BBZ10548.1"/>
    </source>
</evidence>
<proteinExistence type="predicted"/>
<sequence>MRYHQMVQMSDLSMSEIVVDFSASVQSLGALQEAAYRLMGQAACQIDEANGRYVCRLSPSQPQIKDDELRAHFLNLVTDENLREKVSRETERLRDVIVALAFGSLARDG</sequence>